<keyword evidence="3" id="KW-1185">Reference proteome</keyword>
<proteinExistence type="predicted"/>
<protein>
    <submittedName>
        <fullName evidence="2">Uncharacterized protein</fullName>
    </submittedName>
</protein>
<comment type="caution">
    <text evidence="2">The sequence shown here is derived from an EMBL/GenBank/DDBJ whole genome shotgun (WGS) entry which is preliminary data.</text>
</comment>
<gene>
    <name evidence="2" type="ORF">FYJ84_06880</name>
</gene>
<organism evidence="2 3">
    <name type="scientific">Anaerovibrio slackiae</name>
    <dbReference type="NCBI Taxonomy" id="2652309"/>
    <lineage>
        <taxon>Bacteria</taxon>
        <taxon>Bacillati</taxon>
        <taxon>Bacillota</taxon>
        <taxon>Negativicutes</taxon>
        <taxon>Selenomonadales</taxon>
        <taxon>Selenomonadaceae</taxon>
        <taxon>Anaerovibrio</taxon>
    </lineage>
</organism>
<feature type="chain" id="PRO_5026261383" evidence="1">
    <location>
        <begin position="25"/>
        <end position="320"/>
    </location>
</feature>
<keyword evidence="1" id="KW-0732">Signal</keyword>
<evidence type="ECO:0000256" key="1">
    <source>
        <dbReference type="SAM" id="SignalP"/>
    </source>
</evidence>
<dbReference type="AlphaFoldDB" id="A0A6I2UGS1"/>
<name>A0A6I2UGS1_9FIRM</name>
<dbReference type="Proteomes" id="UP000433181">
    <property type="component" value="Unassembled WGS sequence"/>
</dbReference>
<evidence type="ECO:0000313" key="2">
    <source>
        <dbReference type="EMBL" id="MSU08704.1"/>
    </source>
</evidence>
<sequence>MRMGKKIAAVLAFNMLLSAGNALAEQPAAEKYRAMFQNGTFYVEYGPKGWGMRDYVVAQNGVRMSGYKLEKLFGTTTYPAYRYDNGKYYQFCNKGTVKRQMEIANQNYHAYTHYESYQDSVGLDNSFSAGRRTVSSVGAGGFFGGGIYGQHNDLPKNTTGKVLDESQMNNPALDPDAHWELVKSHLSLPSSLKIFAWNDKYMSKEYGETEPSFVESGQVEDDGKSYVCDKYVSPLKDSNGKVKAEMHYTAIYDDKGNLRKITKICRIAGKDIPIDELEVVTITDILPEKAINMPKSKIYAADTGSITDLIKKQILVEDNK</sequence>
<feature type="signal peptide" evidence="1">
    <location>
        <begin position="1"/>
        <end position="24"/>
    </location>
</feature>
<reference evidence="2 3" key="1">
    <citation type="submission" date="2019-08" db="EMBL/GenBank/DDBJ databases">
        <title>In-depth cultivation of the pig gut microbiome towards novel bacterial diversity and tailored functional studies.</title>
        <authorList>
            <person name="Wylensek D."/>
            <person name="Hitch T.C.A."/>
            <person name="Clavel T."/>
        </authorList>
    </citation>
    <scope>NUCLEOTIDE SEQUENCE [LARGE SCALE GENOMIC DNA]</scope>
    <source>
        <strain evidence="2 3">WCA-693-APC-5D-A</strain>
    </source>
</reference>
<dbReference type="EMBL" id="VUNR01000011">
    <property type="protein sequence ID" value="MSU08704.1"/>
    <property type="molecule type" value="Genomic_DNA"/>
</dbReference>
<accession>A0A6I2UGS1</accession>
<evidence type="ECO:0000313" key="3">
    <source>
        <dbReference type="Proteomes" id="UP000433181"/>
    </source>
</evidence>